<comment type="caution">
    <text evidence="1">The sequence shown here is derived from an EMBL/GenBank/DDBJ whole genome shotgun (WGS) entry which is preliminary data.</text>
</comment>
<evidence type="ECO:0008006" key="3">
    <source>
        <dbReference type="Google" id="ProtNLM"/>
    </source>
</evidence>
<dbReference type="RefSeq" id="WP_190407240.1">
    <property type="nucleotide sequence ID" value="NZ_JACJRF010000016.1"/>
</dbReference>
<dbReference type="EMBL" id="JACJRF010000016">
    <property type="protein sequence ID" value="MBD2344785.1"/>
    <property type="molecule type" value="Genomic_DNA"/>
</dbReference>
<gene>
    <name evidence="1" type="ORF">H6G18_11575</name>
</gene>
<protein>
    <recommendedName>
        <fullName evidence="3">DUF1795 domain-containing protein</fullName>
    </recommendedName>
</protein>
<sequence length="260" mass="28747">MLRVYHLIIGVILLVFIPVGARFVLPDFLTSKVTQSNTVGATTKTATPSITAPKQTNLKKVNIWQRLSDSISAPNNWQVIPCEGETALLCVSSQGQRLGTVEVEIYPVTDNPDFQKHFTELGIPQGSQVDYQNPQFQSQIAKALQAWVADSYNTFAKDHQAKYGNKIAFSTYPPQQLTIGKLPGMRYGLVRLKPEGGVQEQHIGYVTSDSKQLYVITTSFNSDLSKGKFDNLENLAVFQPYLSAIAENLNLPINQTSAKP</sequence>
<reference evidence="1 2" key="1">
    <citation type="journal article" date="2020" name="ISME J.">
        <title>Comparative genomics reveals insights into cyanobacterial evolution and habitat adaptation.</title>
        <authorList>
            <person name="Chen M.Y."/>
            <person name="Teng W.K."/>
            <person name="Zhao L."/>
            <person name="Hu C.X."/>
            <person name="Zhou Y.K."/>
            <person name="Han B.P."/>
            <person name="Song L.R."/>
            <person name="Shu W.S."/>
        </authorList>
    </citation>
    <scope>NUCLEOTIDE SEQUENCE [LARGE SCALE GENOMIC DNA]</scope>
    <source>
        <strain evidence="1 2">FACHB-260</strain>
    </source>
</reference>
<name>A0ABR8CNL9_9NOST</name>
<keyword evidence="2" id="KW-1185">Reference proteome</keyword>
<dbReference type="Proteomes" id="UP000607281">
    <property type="component" value="Unassembled WGS sequence"/>
</dbReference>
<accession>A0ABR8CNL9</accession>
<organism evidence="1 2">
    <name type="scientific">Anabaena subtropica FACHB-260</name>
    <dbReference type="NCBI Taxonomy" id="2692884"/>
    <lineage>
        <taxon>Bacteria</taxon>
        <taxon>Bacillati</taxon>
        <taxon>Cyanobacteriota</taxon>
        <taxon>Cyanophyceae</taxon>
        <taxon>Nostocales</taxon>
        <taxon>Nostocaceae</taxon>
        <taxon>Anabaena</taxon>
    </lineage>
</organism>
<evidence type="ECO:0000313" key="1">
    <source>
        <dbReference type="EMBL" id="MBD2344785.1"/>
    </source>
</evidence>
<evidence type="ECO:0000313" key="2">
    <source>
        <dbReference type="Proteomes" id="UP000607281"/>
    </source>
</evidence>
<proteinExistence type="predicted"/>